<sequence length="69" mass="8234">MIINKIDRHKRTVVKTAVLLLYSKKLEKLQKTCTIRMEKLQNIWGDTGYEKDDFIIRGSWSAYDDRVCR</sequence>
<proteinExistence type="predicted"/>
<dbReference type="Proteomes" id="UP000283295">
    <property type="component" value="Unassembled WGS sequence"/>
</dbReference>
<comment type="caution">
    <text evidence="1">The sequence shown here is derived from an EMBL/GenBank/DDBJ whole genome shotgun (WGS) entry which is preliminary data.</text>
</comment>
<evidence type="ECO:0000313" key="2">
    <source>
        <dbReference type="Proteomes" id="UP000283295"/>
    </source>
</evidence>
<reference evidence="1 2" key="1">
    <citation type="submission" date="2018-08" db="EMBL/GenBank/DDBJ databases">
        <title>A genome reference for cultivated species of the human gut microbiota.</title>
        <authorList>
            <person name="Zou Y."/>
            <person name="Xue W."/>
            <person name="Luo G."/>
        </authorList>
    </citation>
    <scope>NUCLEOTIDE SEQUENCE [LARGE SCALE GENOMIC DNA]</scope>
    <source>
        <strain evidence="1 2">AF22-21</strain>
    </source>
</reference>
<name>A0A412IHH2_9FIRM</name>
<accession>A0A412IHH2</accession>
<protein>
    <submittedName>
        <fullName evidence="1">Uncharacterized protein</fullName>
    </submittedName>
</protein>
<evidence type="ECO:0000313" key="1">
    <source>
        <dbReference type="EMBL" id="RGS36645.1"/>
    </source>
</evidence>
<organism evidence="1 2">
    <name type="scientific">Coprococcus eutactus</name>
    <dbReference type="NCBI Taxonomy" id="33043"/>
    <lineage>
        <taxon>Bacteria</taxon>
        <taxon>Bacillati</taxon>
        <taxon>Bacillota</taxon>
        <taxon>Clostridia</taxon>
        <taxon>Lachnospirales</taxon>
        <taxon>Lachnospiraceae</taxon>
        <taxon>Coprococcus</taxon>
    </lineage>
</organism>
<dbReference type="AlphaFoldDB" id="A0A412IHH2"/>
<gene>
    <name evidence="1" type="ORF">DWX94_12895</name>
</gene>
<dbReference type="EMBL" id="QRVK01000051">
    <property type="protein sequence ID" value="RGS36645.1"/>
    <property type="molecule type" value="Genomic_DNA"/>
</dbReference>